<comment type="caution">
    <text evidence="1">The sequence shown here is derived from an EMBL/GenBank/DDBJ whole genome shotgun (WGS) entry which is preliminary data.</text>
</comment>
<gene>
    <name evidence="1" type="ORF">CR513_47447</name>
</gene>
<dbReference type="OrthoDB" id="1637540at2759"/>
<dbReference type="EMBL" id="QJKJ01010691">
    <property type="protein sequence ID" value="RDX72993.1"/>
    <property type="molecule type" value="Genomic_DNA"/>
</dbReference>
<proteinExistence type="predicted"/>
<feature type="non-terminal residue" evidence="1">
    <location>
        <position position="1"/>
    </location>
</feature>
<dbReference type="PANTHER" id="PTHR48475:SF1">
    <property type="entry name" value="RNASE H TYPE-1 DOMAIN-CONTAINING PROTEIN"/>
    <property type="match status" value="1"/>
</dbReference>
<dbReference type="Proteomes" id="UP000257109">
    <property type="component" value="Unassembled WGS sequence"/>
</dbReference>
<organism evidence="1 2">
    <name type="scientific">Mucuna pruriens</name>
    <name type="common">Velvet bean</name>
    <name type="synonym">Dolichos pruriens</name>
    <dbReference type="NCBI Taxonomy" id="157652"/>
    <lineage>
        <taxon>Eukaryota</taxon>
        <taxon>Viridiplantae</taxon>
        <taxon>Streptophyta</taxon>
        <taxon>Embryophyta</taxon>
        <taxon>Tracheophyta</taxon>
        <taxon>Spermatophyta</taxon>
        <taxon>Magnoliopsida</taxon>
        <taxon>eudicotyledons</taxon>
        <taxon>Gunneridae</taxon>
        <taxon>Pentapetalae</taxon>
        <taxon>rosids</taxon>
        <taxon>fabids</taxon>
        <taxon>Fabales</taxon>
        <taxon>Fabaceae</taxon>
        <taxon>Papilionoideae</taxon>
        <taxon>50 kb inversion clade</taxon>
        <taxon>NPAAA clade</taxon>
        <taxon>indigoferoid/millettioid clade</taxon>
        <taxon>Phaseoleae</taxon>
        <taxon>Mucuna</taxon>
    </lineage>
</organism>
<accession>A0A371F4A7</accession>
<sequence length="137" mass="16046">MLSYALHRYRTYVRTSTRATPNSLVYGMEVVLPIEVEILSLRVLAEVELEEAEWLYQRKIKNAFNKKARPPVFKEGDMVLKKILPNVKDQRGKWAPNYEGPYIVKHAFSRRALILTDAERRDLRHPVNADSVKMFFP</sequence>
<dbReference type="AlphaFoldDB" id="A0A371F4A7"/>
<evidence type="ECO:0000313" key="1">
    <source>
        <dbReference type="EMBL" id="RDX72993.1"/>
    </source>
</evidence>
<protein>
    <submittedName>
        <fullName evidence="1">Uncharacterized protein</fullName>
    </submittedName>
</protein>
<evidence type="ECO:0000313" key="2">
    <source>
        <dbReference type="Proteomes" id="UP000257109"/>
    </source>
</evidence>
<reference evidence="1" key="1">
    <citation type="submission" date="2018-05" db="EMBL/GenBank/DDBJ databases">
        <title>Draft genome of Mucuna pruriens seed.</title>
        <authorList>
            <person name="Nnadi N.E."/>
            <person name="Vos R."/>
            <person name="Hasami M.H."/>
            <person name="Devisetty U.K."/>
            <person name="Aguiy J.C."/>
        </authorList>
    </citation>
    <scope>NUCLEOTIDE SEQUENCE [LARGE SCALE GENOMIC DNA]</scope>
    <source>
        <strain evidence="1">JCA_2017</strain>
    </source>
</reference>
<keyword evidence="2" id="KW-1185">Reference proteome</keyword>
<dbReference type="PANTHER" id="PTHR48475">
    <property type="entry name" value="RIBONUCLEASE H"/>
    <property type="match status" value="1"/>
</dbReference>
<name>A0A371F4A7_MUCPR</name>